<dbReference type="PROSITE" id="PS50215">
    <property type="entry name" value="ADAM_MEPRO"/>
    <property type="match status" value="1"/>
</dbReference>
<organism evidence="10 11">
    <name type="scientific">Capronia epimyces CBS 606.96</name>
    <dbReference type="NCBI Taxonomy" id="1182542"/>
    <lineage>
        <taxon>Eukaryota</taxon>
        <taxon>Fungi</taxon>
        <taxon>Dikarya</taxon>
        <taxon>Ascomycota</taxon>
        <taxon>Pezizomycotina</taxon>
        <taxon>Eurotiomycetes</taxon>
        <taxon>Chaetothyriomycetidae</taxon>
        <taxon>Chaetothyriales</taxon>
        <taxon>Herpotrichiellaceae</taxon>
        <taxon>Capronia</taxon>
    </lineage>
</organism>
<dbReference type="SMART" id="SM00050">
    <property type="entry name" value="DISIN"/>
    <property type="match status" value="1"/>
</dbReference>
<dbReference type="InterPro" id="IPR036436">
    <property type="entry name" value="Disintegrin_dom_sf"/>
</dbReference>
<reference evidence="10 11" key="1">
    <citation type="submission" date="2013-03" db="EMBL/GenBank/DDBJ databases">
        <title>The Genome Sequence of Capronia epimyces CBS 606.96.</title>
        <authorList>
            <consortium name="The Broad Institute Genomics Platform"/>
            <person name="Cuomo C."/>
            <person name="de Hoog S."/>
            <person name="Gorbushina A."/>
            <person name="Walker B."/>
            <person name="Young S.K."/>
            <person name="Zeng Q."/>
            <person name="Gargeya S."/>
            <person name="Fitzgerald M."/>
            <person name="Haas B."/>
            <person name="Abouelleil A."/>
            <person name="Allen A.W."/>
            <person name="Alvarado L."/>
            <person name="Arachchi H.M."/>
            <person name="Berlin A.M."/>
            <person name="Chapman S.B."/>
            <person name="Gainer-Dewar J."/>
            <person name="Goldberg J."/>
            <person name="Griggs A."/>
            <person name="Gujja S."/>
            <person name="Hansen M."/>
            <person name="Howarth C."/>
            <person name="Imamovic A."/>
            <person name="Ireland A."/>
            <person name="Larimer J."/>
            <person name="McCowan C."/>
            <person name="Murphy C."/>
            <person name="Pearson M."/>
            <person name="Poon T.W."/>
            <person name="Priest M."/>
            <person name="Roberts A."/>
            <person name="Saif S."/>
            <person name="Shea T."/>
            <person name="Sisk P."/>
            <person name="Sykes S."/>
            <person name="Wortman J."/>
            <person name="Nusbaum C."/>
            <person name="Birren B."/>
        </authorList>
    </citation>
    <scope>NUCLEOTIDE SEQUENCE [LARGE SCALE GENOMIC DNA]</scope>
    <source>
        <strain evidence="10 11">CBS 606.96</strain>
    </source>
</reference>
<dbReference type="InterPro" id="IPR001762">
    <property type="entry name" value="Disintegrin_dom"/>
</dbReference>
<dbReference type="GeneID" id="19166660"/>
<dbReference type="InterPro" id="IPR006586">
    <property type="entry name" value="ADAM_Cys-rich"/>
</dbReference>
<evidence type="ECO:0000256" key="6">
    <source>
        <dbReference type="SAM" id="Phobius"/>
    </source>
</evidence>
<comment type="caution">
    <text evidence="4">Lacks conserved residue(s) required for the propagation of feature annotation.</text>
</comment>
<keyword evidence="6" id="KW-1133">Transmembrane helix</keyword>
<dbReference type="InterPro" id="IPR001590">
    <property type="entry name" value="Peptidase_M12B"/>
</dbReference>
<dbReference type="MEROPS" id="M12.336"/>
<dbReference type="AlphaFoldDB" id="W9YAD5"/>
<dbReference type="Proteomes" id="UP000019478">
    <property type="component" value="Unassembled WGS sequence"/>
</dbReference>
<dbReference type="Pfam" id="PF00200">
    <property type="entry name" value="Disintegrin"/>
    <property type="match status" value="1"/>
</dbReference>
<feature type="domain" description="Disintegrin" evidence="8">
    <location>
        <begin position="517"/>
        <end position="607"/>
    </location>
</feature>
<dbReference type="InterPro" id="IPR034028">
    <property type="entry name" value="ZnMc_ADAM_fungal"/>
</dbReference>
<dbReference type="OrthoDB" id="5951731at2759"/>
<dbReference type="InterPro" id="IPR024079">
    <property type="entry name" value="MetalloPept_cat_dom_sf"/>
</dbReference>
<feature type="signal peptide" evidence="7">
    <location>
        <begin position="1"/>
        <end position="23"/>
    </location>
</feature>
<dbReference type="GO" id="GO:0004222">
    <property type="term" value="F:metalloendopeptidase activity"/>
    <property type="evidence" value="ECO:0007669"/>
    <property type="project" value="InterPro"/>
</dbReference>
<dbReference type="GO" id="GO:0006508">
    <property type="term" value="P:proteolysis"/>
    <property type="evidence" value="ECO:0007669"/>
    <property type="project" value="InterPro"/>
</dbReference>
<evidence type="ECO:0000256" key="3">
    <source>
        <dbReference type="ARBA" id="ARBA00074021"/>
    </source>
</evidence>
<evidence type="ECO:0000256" key="4">
    <source>
        <dbReference type="PROSITE-ProRule" id="PRU00276"/>
    </source>
</evidence>
<feature type="chain" id="PRO_5004935006" description="Disintegrin and metalloproteinase domain-containing protein B" evidence="7">
    <location>
        <begin position="24"/>
        <end position="816"/>
    </location>
</feature>
<keyword evidence="7" id="KW-0732">Signal</keyword>
<dbReference type="eggNOG" id="KOG3607">
    <property type="taxonomic scope" value="Eukaryota"/>
</dbReference>
<dbReference type="CDD" id="cd04271">
    <property type="entry name" value="ZnMc_ADAM_fungal"/>
    <property type="match status" value="1"/>
</dbReference>
<evidence type="ECO:0000256" key="1">
    <source>
        <dbReference type="ARBA" id="ARBA00023157"/>
    </source>
</evidence>
<dbReference type="SUPFAM" id="SSF57552">
    <property type="entry name" value="Blood coagulation inhibitor (disintegrin)"/>
    <property type="match status" value="1"/>
</dbReference>
<sequence>MRLFQHLAALAVSYFCLSSTVDAHSRSRNPLNYLSLIENPRIHSPSQRVNAYSSFDLTFDLHQNSEHVRLSLEPNHDILHQDSYIEFIDKHGNVQHAERMQRADHKVYQGKAFVVDHDGMSTYVGWARIVVRRDGVQPLFEGAFTIHGNHHHIQMKSNYMATKHLMDPDLEDDDDEYMAVWRDSDVSRQAHTQLKRSAGLTCASDKLEFNSNPEHPIFRDLMLKRDVGYWGAVSFSNLLGKRQNIDGGGAGNGNSAGVNLKSTIGSTAGCPTTRKVALLGVATDCGYTSSFNSTDSLRQNVITQVNTASDLYQSTFNITLGLRNLTVSEAECPSNASSQTPWNVGCTGSTDITQRLNLFSQWRGQRGDDNAYWSLFTTCNTGAEVGLAWLGQLCNHGSTDQQDTSGSTQSVTGANVIAKTSTEWQVFAHESGHTFGAVHDCDSSTCADSNTVNSGQCCPLSATTCDANAQYMMNPYSSSDITTFSPCSIGNICSALGRNSVQSGCLTDNKGVVTISGNQCGNGIVEEGEDCDCGGESGCSGNSCCNPTTCKFNDGAVCDPSNEGCCTASCQFSSAGTVCRATTGQCDPQETCSGTNGTCPADTTSPDGTSCGDGLKCASGQCTSRDLQCRTLMGSYTSNNDTYACNSQTCTLSCASPDFGANVCYSMQQNFLDGTVCGGGGHCENGVCRGSTVGGEVKSWIDDHKTLVIALASTIGGLILLAVLGCCVRACRRPRQKRLVGMAPGGRQNRRGARRNPPTGWDGPQVPAQMRDRGYGGGQPPVQMQPAPNGWYPSQPPPAYAAGWGDGQRGNSVRYA</sequence>
<evidence type="ECO:0000259" key="8">
    <source>
        <dbReference type="PROSITE" id="PS50214"/>
    </source>
</evidence>
<feature type="transmembrane region" description="Helical" evidence="6">
    <location>
        <begin position="707"/>
        <end position="728"/>
    </location>
</feature>
<dbReference type="Gene3D" id="3.40.390.10">
    <property type="entry name" value="Collagenase (Catalytic Domain)"/>
    <property type="match status" value="1"/>
</dbReference>
<protein>
    <recommendedName>
        <fullName evidence="3">Disintegrin and metalloproteinase domain-containing protein B</fullName>
    </recommendedName>
</protein>
<evidence type="ECO:0000256" key="5">
    <source>
        <dbReference type="SAM" id="MobiDB-lite"/>
    </source>
</evidence>
<name>W9YAD5_9EURO</name>
<keyword evidence="11" id="KW-1185">Reference proteome</keyword>
<comment type="function">
    <text evidence="2">Probable zinc protease.</text>
</comment>
<evidence type="ECO:0000256" key="7">
    <source>
        <dbReference type="SAM" id="SignalP"/>
    </source>
</evidence>
<feature type="active site" evidence="4">
    <location>
        <position position="430"/>
    </location>
</feature>
<feature type="binding site" evidence="4">
    <location>
        <position position="439"/>
    </location>
    <ligand>
        <name>Zn(2+)</name>
        <dbReference type="ChEBI" id="CHEBI:29105"/>
        <note>catalytic</note>
    </ligand>
</feature>
<accession>W9YAD5</accession>
<keyword evidence="6" id="KW-0812">Transmembrane</keyword>
<evidence type="ECO:0000259" key="9">
    <source>
        <dbReference type="PROSITE" id="PS50215"/>
    </source>
</evidence>
<evidence type="ECO:0000313" key="11">
    <source>
        <dbReference type="Proteomes" id="UP000019478"/>
    </source>
</evidence>
<keyword evidence="1" id="KW-1015">Disulfide bond</keyword>
<dbReference type="Gene3D" id="4.10.70.10">
    <property type="entry name" value="Disintegrin domain"/>
    <property type="match status" value="1"/>
</dbReference>
<proteinExistence type="predicted"/>
<keyword evidence="6" id="KW-0472">Membrane</keyword>
<dbReference type="SUPFAM" id="SSF55486">
    <property type="entry name" value="Metalloproteases ('zincins'), catalytic domain"/>
    <property type="match status" value="1"/>
</dbReference>
<comment type="caution">
    <text evidence="10">The sequence shown here is derived from an EMBL/GenBank/DDBJ whole genome shotgun (WGS) entry which is preliminary data.</text>
</comment>
<dbReference type="FunFam" id="4.10.70.10:FF:000003">
    <property type="entry name" value="Disintegrin and metalloproteinase domain-containing protein 17"/>
    <property type="match status" value="1"/>
</dbReference>
<feature type="binding site" evidence="4">
    <location>
        <position position="429"/>
    </location>
    <ligand>
        <name>Zn(2+)</name>
        <dbReference type="ChEBI" id="CHEBI:29105"/>
        <note>catalytic</note>
    </ligand>
</feature>
<evidence type="ECO:0000313" key="10">
    <source>
        <dbReference type="EMBL" id="EXJ89463.1"/>
    </source>
</evidence>
<feature type="binding site" evidence="4">
    <location>
        <position position="433"/>
    </location>
    <ligand>
        <name>Zn(2+)</name>
        <dbReference type="ChEBI" id="CHEBI:29105"/>
        <note>catalytic</note>
    </ligand>
</feature>
<dbReference type="HOGENOM" id="CLU_012383_1_0_1"/>
<dbReference type="PANTHER" id="PTHR11905:SF159">
    <property type="entry name" value="ADAM METALLOPROTEASE"/>
    <property type="match status" value="1"/>
</dbReference>
<dbReference type="EMBL" id="AMGY01000002">
    <property type="protein sequence ID" value="EXJ89463.1"/>
    <property type="molecule type" value="Genomic_DNA"/>
</dbReference>
<keyword evidence="4" id="KW-0862">Zinc</keyword>
<dbReference type="GO" id="GO:0046872">
    <property type="term" value="F:metal ion binding"/>
    <property type="evidence" value="ECO:0007669"/>
    <property type="project" value="UniProtKB-KW"/>
</dbReference>
<keyword evidence="4" id="KW-0479">Metal-binding</keyword>
<dbReference type="PROSITE" id="PS50214">
    <property type="entry name" value="DISINTEGRIN_2"/>
    <property type="match status" value="1"/>
</dbReference>
<dbReference type="RefSeq" id="XP_007730860.1">
    <property type="nucleotide sequence ID" value="XM_007732670.1"/>
</dbReference>
<dbReference type="Pfam" id="PF13688">
    <property type="entry name" value="Reprolysin_5"/>
    <property type="match status" value="1"/>
</dbReference>
<dbReference type="STRING" id="1182542.W9YAD5"/>
<dbReference type="SMART" id="SM00608">
    <property type="entry name" value="ACR"/>
    <property type="match status" value="1"/>
</dbReference>
<feature type="domain" description="Peptidase M12B" evidence="9">
    <location>
        <begin position="274"/>
        <end position="492"/>
    </location>
</feature>
<feature type="region of interest" description="Disordered" evidence="5">
    <location>
        <begin position="741"/>
        <end position="816"/>
    </location>
</feature>
<evidence type="ECO:0000256" key="2">
    <source>
        <dbReference type="ARBA" id="ARBA00056552"/>
    </source>
</evidence>
<dbReference type="PANTHER" id="PTHR11905">
    <property type="entry name" value="ADAM A DISINTEGRIN AND METALLOPROTEASE DOMAIN"/>
    <property type="match status" value="1"/>
</dbReference>
<gene>
    <name evidence="10" type="ORF">A1O3_02530</name>
</gene>